<keyword evidence="4" id="KW-1185">Reference proteome</keyword>
<evidence type="ECO:0000259" key="2">
    <source>
        <dbReference type="Pfam" id="PF26572"/>
    </source>
</evidence>
<sequence length="221" mass="23776">MSERLEIGEGARGVRTLVGRACGLDASTLARLRNYDEYSVEVVLRTPFDVLASRRAHGRCIRDGAVVAARDLLEALSGPLSPTRTELEIGPAHDPSWPGSLPPREGFVLLDEIPADVVRRLSDEGRALARQFSGPLGPPASLLNQTVLTVEGKTPRSLPMRMIFACTSLGLVPGPGVPLSVPRHLRVSASGRWTRIDAPFGTVYHADQSALLMSIPATRSQ</sequence>
<organism evidence="3 4">
    <name type="scientific">Corynebacterium uropygiale</name>
    <dbReference type="NCBI Taxonomy" id="1775911"/>
    <lineage>
        <taxon>Bacteria</taxon>
        <taxon>Bacillati</taxon>
        <taxon>Actinomycetota</taxon>
        <taxon>Actinomycetes</taxon>
        <taxon>Mycobacteriales</taxon>
        <taxon>Corynebacteriaceae</taxon>
        <taxon>Corynebacterium</taxon>
    </lineage>
</organism>
<gene>
    <name evidence="3" type="ORF">L1O03_09770</name>
</gene>
<dbReference type="Pfam" id="PF26572">
    <property type="entry name" value="DUF8185"/>
    <property type="match status" value="1"/>
</dbReference>
<dbReference type="AlphaFoldDB" id="A0A9X1QQU8"/>
<dbReference type="InterPro" id="IPR016601">
    <property type="entry name" value="UCP012637"/>
</dbReference>
<evidence type="ECO:0000313" key="3">
    <source>
        <dbReference type="EMBL" id="MCF4007451.1"/>
    </source>
</evidence>
<dbReference type="EMBL" id="JAKGSI010000005">
    <property type="protein sequence ID" value="MCF4007451.1"/>
    <property type="molecule type" value="Genomic_DNA"/>
</dbReference>
<dbReference type="RefSeq" id="WP_236119591.1">
    <property type="nucleotide sequence ID" value="NZ_JAKGSI010000005.1"/>
</dbReference>
<reference evidence="3" key="1">
    <citation type="submission" date="2022-01" db="EMBL/GenBank/DDBJ databases">
        <title>Corynebacterium sp. nov isolated from isolated from the feces of the greater white-fronted geese (Anser albifrons) at Poyang Lake, PR China.</title>
        <authorList>
            <person name="Liu Q."/>
        </authorList>
    </citation>
    <scope>NUCLEOTIDE SEQUENCE</scope>
    <source>
        <strain evidence="3">JCM 32435</strain>
    </source>
</reference>
<accession>A0A9X1QQU8</accession>
<dbReference type="Proteomes" id="UP001139336">
    <property type="component" value="Unassembled WGS sequence"/>
</dbReference>
<name>A0A9X1QQU8_9CORY</name>
<dbReference type="InterPro" id="IPR058498">
    <property type="entry name" value="DUF8185"/>
</dbReference>
<dbReference type="Pfam" id="PF26035">
    <property type="entry name" value="DUF8010"/>
    <property type="match status" value="1"/>
</dbReference>
<feature type="domain" description="DUF8185" evidence="2">
    <location>
        <begin position="102"/>
        <end position="207"/>
    </location>
</feature>
<dbReference type="InterPro" id="IPR058323">
    <property type="entry name" value="DUF8010"/>
</dbReference>
<protein>
    <submittedName>
        <fullName evidence="3">Uncharacterized protein</fullName>
    </submittedName>
</protein>
<comment type="caution">
    <text evidence="3">The sequence shown here is derived from an EMBL/GenBank/DDBJ whole genome shotgun (WGS) entry which is preliminary data.</text>
</comment>
<evidence type="ECO:0000259" key="1">
    <source>
        <dbReference type="Pfam" id="PF26035"/>
    </source>
</evidence>
<feature type="domain" description="DUF8010" evidence="1">
    <location>
        <begin position="11"/>
        <end position="99"/>
    </location>
</feature>
<proteinExistence type="predicted"/>
<dbReference type="PIRSF" id="PIRSF012637">
    <property type="entry name" value="UCP012637"/>
    <property type="match status" value="1"/>
</dbReference>
<evidence type="ECO:0000313" key="4">
    <source>
        <dbReference type="Proteomes" id="UP001139336"/>
    </source>
</evidence>